<dbReference type="Pfam" id="PF05173">
    <property type="entry name" value="DapB_C"/>
    <property type="match status" value="1"/>
</dbReference>
<evidence type="ECO:0000313" key="15">
    <source>
        <dbReference type="Proteomes" id="UP000315395"/>
    </source>
</evidence>
<evidence type="ECO:0000256" key="2">
    <source>
        <dbReference type="ARBA" id="ARBA00022605"/>
    </source>
</evidence>
<dbReference type="Gene3D" id="3.30.360.10">
    <property type="entry name" value="Dihydrodipicolinate Reductase, domain 2"/>
    <property type="match status" value="1"/>
</dbReference>
<dbReference type="GO" id="GO:0009089">
    <property type="term" value="P:lysine biosynthetic process via diaminopimelate"/>
    <property type="evidence" value="ECO:0007669"/>
    <property type="project" value="InterPro"/>
</dbReference>
<dbReference type="PANTHER" id="PTHR20836:SF0">
    <property type="entry name" value="4-HYDROXY-TETRAHYDRODIPICOLINATE REDUCTASE 1, CHLOROPLASTIC-RELATED"/>
    <property type="match status" value="1"/>
</dbReference>
<dbReference type="EC" id="1.17.1.8" evidence="9"/>
<evidence type="ECO:0000256" key="4">
    <source>
        <dbReference type="ARBA" id="ARBA00022915"/>
    </source>
</evidence>
<dbReference type="GO" id="GO:0019877">
    <property type="term" value="P:diaminopimelate biosynthetic process"/>
    <property type="evidence" value="ECO:0007669"/>
    <property type="project" value="UniProtKB-KW"/>
</dbReference>
<evidence type="ECO:0000256" key="10">
    <source>
        <dbReference type="ARBA" id="ARBA00049080"/>
    </source>
</evidence>
<dbReference type="OrthoDB" id="9790352at2"/>
<keyword evidence="4" id="KW-0220">Diaminopimelate biosynthesis</keyword>
<organism evidence="14 15">
    <name type="scientific">Ornithinimicrobium ciconiae</name>
    <dbReference type="NCBI Taxonomy" id="2594265"/>
    <lineage>
        <taxon>Bacteria</taxon>
        <taxon>Bacillati</taxon>
        <taxon>Actinomycetota</taxon>
        <taxon>Actinomycetes</taxon>
        <taxon>Micrococcales</taxon>
        <taxon>Ornithinimicrobiaceae</taxon>
        <taxon>Ornithinimicrobium</taxon>
    </lineage>
</organism>
<comment type="catalytic activity">
    <reaction evidence="11">
        <text>(S)-2,3,4,5-tetrahydrodipicolinate + NAD(+) + H2O = (2S,4S)-4-hydroxy-2,3,4,5-tetrahydrodipicolinate + NADH + H(+)</text>
        <dbReference type="Rhea" id="RHEA:35323"/>
        <dbReference type="ChEBI" id="CHEBI:15377"/>
        <dbReference type="ChEBI" id="CHEBI:15378"/>
        <dbReference type="ChEBI" id="CHEBI:16845"/>
        <dbReference type="ChEBI" id="CHEBI:57540"/>
        <dbReference type="ChEBI" id="CHEBI:57945"/>
        <dbReference type="ChEBI" id="CHEBI:67139"/>
        <dbReference type="EC" id="1.17.1.8"/>
    </reaction>
</comment>
<dbReference type="GO" id="GO:0008839">
    <property type="term" value="F:4-hydroxy-tetrahydrodipicolinate reductase"/>
    <property type="evidence" value="ECO:0007669"/>
    <property type="project" value="UniProtKB-EC"/>
</dbReference>
<evidence type="ECO:0000259" key="12">
    <source>
        <dbReference type="Pfam" id="PF01113"/>
    </source>
</evidence>
<dbReference type="Gene3D" id="3.40.50.720">
    <property type="entry name" value="NAD(P)-binding Rossmann-like Domain"/>
    <property type="match status" value="1"/>
</dbReference>
<sequence>MICAAGNLLHTRSMPLQIGIFGRGRLGSAIAAAAEQTDDLHVAWLVGQEAPQDLSPVDVAVEVSHADAVADRIRWAHRNGTDLVIGTTGWTTHEFDASDALGSGGESPAIGILTAPNFSLTVALMRRISLALGGYAARTGADLAVSEIHHTRKVDAPSGTALLLRDTLAAGAGREAESVQTASLRLGEVVGRHDVHLTSAAESITLTHEAHSREVFALGALTAIRWIHGRRGSFTFDDLAAEVLDPLFRSHPHR</sequence>
<evidence type="ECO:0000256" key="6">
    <source>
        <dbReference type="ARBA" id="ARBA00023027"/>
    </source>
</evidence>
<evidence type="ECO:0000256" key="9">
    <source>
        <dbReference type="ARBA" id="ARBA00038983"/>
    </source>
</evidence>
<evidence type="ECO:0000256" key="1">
    <source>
        <dbReference type="ARBA" id="ARBA00006642"/>
    </source>
</evidence>
<dbReference type="EMBL" id="CP041616">
    <property type="protein sequence ID" value="QDO88198.1"/>
    <property type="molecule type" value="Genomic_DNA"/>
</dbReference>
<comment type="similarity">
    <text evidence="1">Belongs to the DapB family.</text>
</comment>
<evidence type="ECO:0000256" key="8">
    <source>
        <dbReference type="ARBA" id="ARBA00037922"/>
    </source>
</evidence>
<keyword evidence="5" id="KW-0560">Oxidoreductase</keyword>
<dbReference type="InterPro" id="IPR022663">
    <property type="entry name" value="DapB_C"/>
</dbReference>
<keyword evidence="6" id="KW-0520">NAD</keyword>
<dbReference type="SUPFAM" id="SSF55347">
    <property type="entry name" value="Glyceraldehyde-3-phosphate dehydrogenase-like, C-terminal domain"/>
    <property type="match status" value="1"/>
</dbReference>
<evidence type="ECO:0000256" key="11">
    <source>
        <dbReference type="ARBA" id="ARBA00049396"/>
    </source>
</evidence>
<protein>
    <recommendedName>
        <fullName evidence="9">4-hydroxy-tetrahydrodipicolinate reductase</fullName>
        <ecNumber evidence="9">1.17.1.8</ecNumber>
    </recommendedName>
</protein>
<dbReference type="AlphaFoldDB" id="A0A516G9K1"/>
<dbReference type="Proteomes" id="UP000315395">
    <property type="component" value="Chromosome"/>
</dbReference>
<evidence type="ECO:0000259" key="13">
    <source>
        <dbReference type="Pfam" id="PF05173"/>
    </source>
</evidence>
<dbReference type="Pfam" id="PF01113">
    <property type="entry name" value="DapB_N"/>
    <property type="match status" value="1"/>
</dbReference>
<evidence type="ECO:0000256" key="3">
    <source>
        <dbReference type="ARBA" id="ARBA00022857"/>
    </source>
</evidence>
<proteinExistence type="inferred from homology"/>
<comment type="catalytic activity">
    <reaction evidence="10">
        <text>(S)-2,3,4,5-tetrahydrodipicolinate + NADP(+) + H2O = (2S,4S)-4-hydroxy-2,3,4,5-tetrahydrodipicolinate + NADPH + H(+)</text>
        <dbReference type="Rhea" id="RHEA:35331"/>
        <dbReference type="ChEBI" id="CHEBI:15377"/>
        <dbReference type="ChEBI" id="CHEBI:15378"/>
        <dbReference type="ChEBI" id="CHEBI:16845"/>
        <dbReference type="ChEBI" id="CHEBI:57783"/>
        <dbReference type="ChEBI" id="CHEBI:58349"/>
        <dbReference type="ChEBI" id="CHEBI:67139"/>
        <dbReference type="EC" id="1.17.1.8"/>
    </reaction>
</comment>
<keyword evidence="2" id="KW-0028">Amino-acid biosynthesis</keyword>
<keyword evidence="7" id="KW-0457">Lysine biosynthesis</keyword>
<evidence type="ECO:0000256" key="7">
    <source>
        <dbReference type="ARBA" id="ARBA00023154"/>
    </source>
</evidence>
<accession>A0A516G9K1</accession>
<evidence type="ECO:0000313" key="14">
    <source>
        <dbReference type="EMBL" id="QDO88198.1"/>
    </source>
</evidence>
<feature type="domain" description="Dihydrodipicolinate reductase C-terminal" evidence="13">
    <location>
        <begin position="134"/>
        <end position="238"/>
    </location>
</feature>
<dbReference type="KEGG" id="orz:FNH13_07450"/>
<reference evidence="14 15" key="1">
    <citation type="submission" date="2019-07" db="EMBL/GenBank/DDBJ databases">
        <title>complete genome sequencing of Ornithinimicrobium sp. H23M54.</title>
        <authorList>
            <person name="Bae J.-W."/>
            <person name="Lee S.-Y."/>
        </authorList>
    </citation>
    <scope>NUCLEOTIDE SEQUENCE [LARGE SCALE GENOMIC DNA]</scope>
    <source>
        <strain evidence="14 15">H23M54</strain>
    </source>
</reference>
<dbReference type="InterPro" id="IPR000846">
    <property type="entry name" value="DapB_N"/>
</dbReference>
<dbReference type="PIRSF" id="PIRSF000161">
    <property type="entry name" value="DHPR"/>
    <property type="match status" value="1"/>
</dbReference>
<gene>
    <name evidence="14" type="ORF">FNH13_07450</name>
</gene>
<dbReference type="InterPro" id="IPR036291">
    <property type="entry name" value="NAD(P)-bd_dom_sf"/>
</dbReference>
<keyword evidence="3" id="KW-0521">NADP</keyword>
<feature type="domain" description="Dihydrodipicolinate reductase N-terminal" evidence="12">
    <location>
        <begin position="17"/>
        <end position="118"/>
    </location>
</feature>
<name>A0A516G9K1_9MICO</name>
<dbReference type="PANTHER" id="PTHR20836">
    <property type="entry name" value="DIHYDRODIPICOLINATE REDUCTASE"/>
    <property type="match status" value="1"/>
</dbReference>
<dbReference type="SUPFAM" id="SSF51735">
    <property type="entry name" value="NAD(P)-binding Rossmann-fold domains"/>
    <property type="match status" value="1"/>
</dbReference>
<dbReference type="InterPro" id="IPR023940">
    <property type="entry name" value="DHDPR_bac"/>
</dbReference>
<comment type="pathway">
    <text evidence="8">Amino-acid biosynthesis; L-lysine biosynthesis via DAP pathway; (S)-tetrahydrodipicolinate from L-aspartate: step 4/4.</text>
</comment>
<keyword evidence="15" id="KW-1185">Reference proteome</keyword>
<evidence type="ECO:0000256" key="5">
    <source>
        <dbReference type="ARBA" id="ARBA00023002"/>
    </source>
</evidence>